<name>A0A7J8FYX6_MOLMO</name>
<dbReference type="InterPro" id="IPR041507">
    <property type="entry name" value="UCH_C"/>
</dbReference>
<reference evidence="4 5" key="1">
    <citation type="journal article" date="2020" name="Nature">
        <title>Six reference-quality genomes reveal evolution of bat adaptations.</title>
        <authorList>
            <person name="Jebb D."/>
            <person name="Huang Z."/>
            <person name="Pippel M."/>
            <person name="Hughes G.M."/>
            <person name="Lavrichenko K."/>
            <person name="Devanna P."/>
            <person name="Winkler S."/>
            <person name="Jermiin L.S."/>
            <person name="Skirmuntt E.C."/>
            <person name="Katzourakis A."/>
            <person name="Burkitt-Gray L."/>
            <person name="Ray D.A."/>
            <person name="Sullivan K.A.M."/>
            <person name="Roscito J.G."/>
            <person name="Kirilenko B.M."/>
            <person name="Davalos L.M."/>
            <person name="Corthals A.P."/>
            <person name="Power M.L."/>
            <person name="Jones G."/>
            <person name="Ransome R.D."/>
            <person name="Dechmann D.K.N."/>
            <person name="Locatelli A.G."/>
            <person name="Puechmaille S.J."/>
            <person name="Fedrigo O."/>
            <person name="Jarvis E.D."/>
            <person name="Hiller M."/>
            <person name="Vernes S.C."/>
            <person name="Myers E.W."/>
            <person name="Teeling E.C."/>
        </authorList>
    </citation>
    <scope>NUCLEOTIDE SEQUENCE [LARGE SCALE GENOMIC DNA]</scope>
    <source>
        <strain evidence="4">MMolMol1</strain>
        <tissue evidence="4">Muscle</tissue>
    </source>
</reference>
<dbReference type="Proteomes" id="UP000550707">
    <property type="component" value="Unassembled WGS sequence"/>
</dbReference>
<accession>A0A7J8FYX6</accession>
<gene>
    <name evidence="4" type="ORF">HJG59_008184</name>
</gene>
<organism evidence="4 5">
    <name type="scientific">Molossus molossus</name>
    <name type="common">Pallas' mastiff bat</name>
    <name type="synonym">Vespertilio molossus</name>
    <dbReference type="NCBI Taxonomy" id="27622"/>
    <lineage>
        <taxon>Eukaryota</taxon>
        <taxon>Metazoa</taxon>
        <taxon>Chordata</taxon>
        <taxon>Craniata</taxon>
        <taxon>Vertebrata</taxon>
        <taxon>Euteleostomi</taxon>
        <taxon>Mammalia</taxon>
        <taxon>Eutheria</taxon>
        <taxon>Laurasiatheria</taxon>
        <taxon>Chiroptera</taxon>
        <taxon>Yangochiroptera</taxon>
        <taxon>Molossidae</taxon>
        <taxon>Molossus</taxon>
    </lineage>
</organism>
<feature type="domain" description="UCH37-like C-terminal" evidence="3">
    <location>
        <begin position="44"/>
        <end position="84"/>
    </location>
</feature>
<dbReference type="Pfam" id="PF18031">
    <property type="entry name" value="UCH_C"/>
    <property type="match status" value="1"/>
</dbReference>
<evidence type="ECO:0000259" key="3">
    <source>
        <dbReference type="Pfam" id="PF18031"/>
    </source>
</evidence>
<dbReference type="PROSITE" id="PS52049">
    <property type="entry name" value="ULD"/>
    <property type="match status" value="1"/>
</dbReference>
<evidence type="ECO:0000256" key="1">
    <source>
        <dbReference type="PROSITE-ProRule" id="PRU01394"/>
    </source>
</evidence>
<comment type="caution">
    <text evidence="4">The sequence shown here is derived from an EMBL/GenBank/DDBJ whole genome shotgun (WGS) entry which is preliminary data.</text>
</comment>
<evidence type="ECO:0000313" key="4">
    <source>
        <dbReference type="EMBL" id="KAF6452858.1"/>
    </source>
</evidence>
<proteinExistence type="predicted"/>
<dbReference type="AlphaFoldDB" id="A0A7J8FYX6"/>
<dbReference type="GO" id="GO:0006511">
    <property type="term" value="P:ubiquitin-dependent protein catabolic process"/>
    <property type="evidence" value="ECO:0007669"/>
    <property type="project" value="UniProtKB-UniRule"/>
</dbReference>
<keyword evidence="5" id="KW-1185">Reference proteome</keyword>
<evidence type="ECO:0000256" key="2">
    <source>
        <dbReference type="SAM" id="MobiDB-lite"/>
    </source>
</evidence>
<evidence type="ECO:0000313" key="5">
    <source>
        <dbReference type="Proteomes" id="UP000550707"/>
    </source>
</evidence>
<feature type="region of interest" description="Disordered" evidence="2">
    <location>
        <begin position="92"/>
        <end position="114"/>
    </location>
</feature>
<dbReference type="InParanoid" id="A0A7J8FYX6"/>
<dbReference type="FunFam" id="1.20.58.860:FF:000009">
    <property type="entry name" value="Ubiquitin carboxyl-terminal hydrolase isozyme L5"/>
    <property type="match status" value="1"/>
</dbReference>
<protein>
    <recommendedName>
        <fullName evidence="3">UCH37-like C-terminal domain-containing protein</fullName>
    </recommendedName>
</protein>
<keyword evidence="1" id="KW-0833">Ubl conjugation pathway</keyword>
<sequence length="167" mass="19248">MSDRKMIYEQKIAELQRQLAEEEPMDTEQGNMLSAIQSEVAKKQMLIEEVQKLKRYKIENIRRKHKYLPFIMELLKTLAEHQQLTPLVEKAKENRMQRKHKKPNEEDASAGAHTSASASIFMETIKYEERWAAPRLTQCTLGSSPSLSCLMHGFLDTTACTVCMSCL</sequence>
<dbReference type="EMBL" id="JACASF010000010">
    <property type="protein sequence ID" value="KAF6452858.1"/>
    <property type="molecule type" value="Genomic_DNA"/>
</dbReference>
<dbReference type="Gene3D" id="1.20.58.860">
    <property type="match status" value="1"/>
</dbReference>